<dbReference type="Proteomes" id="UP001381693">
    <property type="component" value="Unassembled WGS sequence"/>
</dbReference>
<accession>A0AAN8WHF7</accession>
<evidence type="ECO:0000313" key="2">
    <source>
        <dbReference type="Proteomes" id="UP001381693"/>
    </source>
</evidence>
<sequence length="103" mass="11283">MKPSYLPFLFRSGQPSAFSGEYGIVIKALGKGLKCFHELNLVESASVILQPVYTPHWQRINGVEGFGADSLLTKMDEYVATLATSQGDTYTTPFEVPTTHVGK</sequence>
<comment type="caution">
    <text evidence="1">The sequence shown here is derived from an EMBL/GenBank/DDBJ whole genome shotgun (WGS) entry which is preliminary data.</text>
</comment>
<name>A0AAN8WHF7_HALRR</name>
<dbReference type="EMBL" id="JAXCGZ010021774">
    <property type="protein sequence ID" value="KAK7044025.1"/>
    <property type="molecule type" value="Genomic_DNA"/>
</dbReference>
<protein>
    <submittedName>
        <fullName evidence="1">Uncharacterized protein</fullName>
    </submittedName>
</protein>
<keyword evidence="2" id="KW-1185">Reference proteome</keyword>
<organism evidence="1 2">
    <name type="scientific">Halocaridina rubra</name>
    <name type="common">Hawaiian red shrimp</name>
    <dbReference type="NCBI Taxonomy" id="373956"/>
    <lineage>
        <taxon>Eukaryota</taxon>
        <taxon>Metazoa</taxon>
        <taxon>Ecdysozoa</taxon>
        <taxon>Arthropoda</taxon>
        <taxon>Crustacea</taxon>
        <taxon>Multicrustacea</taxon>
        <taxon>Malacostraca</taxon>
        <taxon>Eumalacostraca</taxon>
        <taxon>Eucarida</taxon>
        <taxon>Decapoda</taxon>
        <taxon>Pleocyemata</taxon>
        <taxon>Caridea</taxon>
        <taxon>Atyoidea</taxon>
        <taxon>Atyidae</taxon>
        <taxon>Halocaridina</taxon>
    </lineage>
</organism>
<dbReference type="AlphaFoldDB" id="A0AAN8WHF7"/>
<reference evidence="1 2" key="1">
    <citation type="submission" date="2023-11" db="EMBL/GenBank/DDBJ databases">
        <title>Halocaridina rubra genome assembly.</title>
        <authorList>
            <person name="Smith C."/>
        </authorList>
    </citation>
    <scope>NUCLEOTIDE SEQUENCE [LARGE SCALE GENOMIC DNA]</scope>
    <source>
        <strain evidence="1">EP-1</strain>
        <tissue evidence="1">Whole</tissue>
    </source>
</reference>
<evidence type="ECO:0000313" key="1">
    <source>
        <dbReference type="EMBL" id="KAK7044025.1"/>
    </source>
</evidence>
<proteinExistence type="predicted"/>
<gene>
    <name evidence="1" type="ORF">SK128_005301</name>
</gene>